<keyword evidence="5" id="KW-1185">Reference proteome</keyword>
<dbReference type="Gene3D" id="1.10.1760.20">
    <property type="match status" value="1"/>
</dbReference>
<dbReference type="PANTHER" id="PTHR37815">
    <property type="entry name" value="UPF0397 PROTEIN BC_2624-RELATED"/>
    <property type="match status" value="1"/>
</dbReference>
<dbReference type="KEGG" id="amij:EQM06_00850"/>
<dbReference type="PANTHER" id="PTHR37815:SF3">
    <property type="entry name" value="UPF0397 PROTEIN SPR0429"/>
    <property type="match status" value="1"/>
</dbReference>
<evidence type="ECO:0000313" key="5">
    <source>
        <dbReference type="Proteomes" id="UP000287601"/>
    </source>
</evidence>
<dbReference type="AlphaFoldDB" id="A0A410PSM5"/>
<dbReference type="InterPro" id="IPR009825">
    <property type="entry name" value="ECF_substrate-spec-like"/>
</dbReference>
<dbReference type="Proteomes" id="UP000287601">
    <property type="component" value="Chromosome"/>
</dbReference>
<keyword evidence="3" id="KW-0472">Membrane</keyword>
<gene>
    <name evidence="4" type="ORF">EQM06_00850</name>
</gene>
<protein>
    <submittedName>
        <fullName evidence="4">ECF-type riboflavin transporter substrate-binding protein</fullName>
    </submittedName>
</protein>
<evidence type="ECO:0000256" key="1">
    <source>
        <dbReference type="ARBA" id="ARBA00022692"/>
    </source>
</evidence>
<evidence type="ECO:0000313" key="4">
    <source>
        <dbReference type="EMBL" id="QAT41886.1"/>
    </source>
</evidence>
<dbReference type="GO" id="GO:0016020">
    <property type="term" value="C:membrane"/>
    <property type="evidence" value="ECO:0007669"/>
    <property type="project" value="InterPro"/>
</dbReference>
<reference evidence="4 5" key="1">
    <citation type="submission" date="2019-01" db="EMBL/GenBank/DDBJ databases">
        <title>Draft genomes of a novel of Aminipila strains.</title>
        <authorList>
            <person name="Ma S."/>
        </authorList>
    </citation>
    <scope>NUCLEOTIDE SEQUENCE [LARGE SCALE GENOMIC DNA]</scope>
    <source>
        <strain evidence="5">JN-39</strain>
    </source>
</reference>
<feature type="transmembrane region" description="Helical" evidence="3">
    <location>
        <begin position="12"/>
        <end position="35"/>
    </location>
</feature>
<dbReference type="Pfam" id="PF07155">
    <property type="entry name" value="ECF-ribofla_trS"/>
    <property type="match status" value="1"/>
</dbReference>
<name>A0A410PSM5_9FIRM</name>
<dbReference type="EMBL" id="CP035281">
    <property type="protein sequence ID" value="QAT41886.1"/>
    <property type="molecule type" value="Genomic_DNA"/>
</dbReference>
<dbReference type="OrthoDB" id="4550662at2"/>
<feature type="transmembrane region" description="Helical" evidence="3">
    <location>
        <begin position="78"/>
        <end position="100"/>
    </location>
</feature>
<feature type="transmembrane region" description="Helical" evidence="3">
    <location>
        <begin position="112"/>
        <end position="130"/>
    </location>
</feature>
<feature type="transmembrane region" description="Helical" evidence="3">
    <location>
        <begin position="181"/>
        <end position="207"/>
    </location>
</feature>
<evidence type="ECO:0000256" key="3">
    <source>
        <dbReference type="SAM" id="Phobius"/>
    </source>
</evidence>
<sequence>MNMKGIKGFFSSIATTQGIVAVVIAVVLCAVVLFFGKKFGKPMSTKTVVAIGIGAALYAALSALSIPIGPNTTFRLAIILLPIFGAFFGPTAGFLVGFIGHALNDAFLGGNVWWSWVFMSAMLGFFGGFVRLDRRFDPLNGVCTKVHMLSMYIWSAVGMAAGSLMAYFGDVYLYGEPAEKLFIQVTLANISNLVVIFVIGIPAIGLIAKSRSKSKGLVKED</sequence>
<dbReference type="NCBIfam" id="NF010182">
    <property type="entry name" value="PRK13661.1"/>
    <property type="match status" value="1"/>
</dbReference>
<evidence type="ECO:0000256" key="2">
    <source>
        <dbReference type="ARBA" id="ARBA00022989"/>
    </source>
</evidence>
<feature type="transmembrane region" description="Helical" evidence="3">
    <location>
        <begin position="151"/>
        <end position="169"/>
    </location>
</feature>
<accession>A0A410PSM5</accession>
<proteinExistence type="predicted"/>
<keyword evidence="1 3" id="KW-0812">Transmembrane</keyword>
<feature type="transmembrane region" description="Helical" evidence="3">
    <location>
        <begin position="47"/>
        <end position="66"/>
    </location>
</feature>
<organism evidence="4 5">
    <name type="scientific">Aminipila luticellarii</name>
    <dbReference type="NCBI Taxonomy" id="2507160"/>
    <lineage>
        <taxon>Bacteria</taxon>
        <taxon>Bacillati</taxon>
        <taxon>Bacillota</taxon>
        <taxon>Clostridia</taxon>
        <taxon>Peptostreptococcales</taxon>
        <taxon>Anaerovoracaceae</taxon>
        <taxon>Aminipila</taxon>
    </lineage>
</organism>
<keyword evidence="2 3" id="KW-1133">Transmembrane helix</keyword>